<dbReference type="PANTHER" id="PTHR21569:SF1">
    <property type="entry name" value="SMALL RIBOSOMAL SUBUNIT PROTEIN US9M"/>
    <property type="match status" value="1"/>
</dbReference>
<dbReference type="InterPro" id="IPR000754">
    <property type="entry name" value="Ribosomal_uS9"/>
</dbReference>
<reference evidence="7" key="1">
    <citation type="submission" date="2020-07" db="EMBL/GenBank/DDBJ databases">
        <title>Huge and variable diversity of episymbiotic CPR bacteria and DPANN archaea in groundwater ecosystems.</title>
        <authorList>
            <person name="He C.Y."/>
            <person name="Keren R."/>
            <person name="Whittaker M."/>
            <person name="Farag I.F."/>
            <person name="Doudna J."/>
            <person name="Cate J.H.D."/>
            <person name="Banfield J.F."/>
        </authorList>
    </citation>
    <scope>NUCLEOTIDE SEQUENCE</scope>
    <source>
        <strain evidence="7">NC_groundwater_1860_Pr3_B-0.1um_51_7</strain>
    </source>
</reference>
<evidence type="ECO:0000256" key="2">
    <source>
        <dbReference type="ARBA" id="ARBA00022980"/>
    </source>
</evidence>
<dbReference type="Proteomes" id="UP000808761">
    <property type="component" value="Unassembled WGS sequence"/>
</dbReference>
<dbReference type="InterPro" id="IPR023035">
    <property type="entry name" value="Ribosomal_uS9_bac/plastid"/>
</dbReference>
<proteinExistence type="inferred from homology"/>
<evidence type="ECO:0000256" key="1">
    <source>
        <dbReference type="ARBA" id="ARBA00005251"/>
    </source>
</evidence>
<dbReference type="AlphaFoldDB" id="A0A9D6UM98"/>
<dbReference type="Pfam" id="PF00380">
    <property type="entry name" value="Ribosomal_S9"/>
    <property type="match status" value="1"/>
</dbReference>
<evidence type="ECO:0000256" key="3">
    <source>
        <dbReference type="ARBA" id="ARBA00023274"/>
    </source>
</evidence>
<dbReference type="InterPro" id="IPR020568">
    <property type="entry name" value="Ribosomal_Su5_D2-typ_SF"/>
</dbReference>
<accession>A0A9D6UM98</accession>
<evidence type="ECO:0000313" key="7">
    <source>
        <dbReference type="EMBL" id="MBI5078824.1"/>
    </source>
</evidence>
<comment type="caution">
    <text evidence="7">The sequence shown here is derived from an EMBL/GenBank/DDBJ whole genome shotgun (WGS) entry which is preliminary data.</text>
</comment>
<dbReference type="EMBL" id="JACRKR010000111">
    <property type="protein sequence ID" value="MBI5078824.1"/>
    <property type="molecule type" value="Genomic_DNA"/>
</dbReference>
<gene>
    <name evidence="5 7" type="primary">rpsI</name>
    <name evidence="7" type="ORF">HZB08_02255</name>
</gene>
<evidence type="ECO:0000256" key="6">
    <source>
        <dbReference type="RuleBase" id="RU003815"/>
    </source>
</evidence>
<dbReference type="NCBIfam" id="NF001099">
    <property type="entry name" value="PRK00132.1"/>
    <property type="match status" value="1"/>
</dbReference>
<dbReference type="GO" id="GO:0003735">
    <property type="term" value="F:structural constituent of ribosome"/>
    <property type="evidence" value="ECO:0007669"/>
    <property type="project" value="InterPro"/>
</dbReference>
<dbReference type="GO" id="GO:0022627">
    <property type="term" value="C:cytosolic small ribosomal subunit"/>
    <property type="evidence" value="ECO:0007669"/>
    <property type="project" value="TreeGrafter"/>
</dbReference>
<dbReference type="GO" id="GO:0003723">
    <property type="term" value="F:RNA binding"/>
    <property type="evidence" value="ECO:0007669"/>
    <property type="project" value="TreeGrafter"/>
</dbReference>
<keyword evidence="2 5" id="KW-0689">Ribosomal protein</keyword>
<dbReference type="PANTHER" id="PTHR21569">
    <property type="entry name" value="RIBOSOMAL PROTEIN S9"/>
    <property type="match status" value="1"/>
</dbReference>
<protein>
    <recommendedName>
        <fullName evidence="4 5">Small ribosomal subunit protein uS9</fullName>
    </recommendedName>
</protein>
<comment type="similarity">
    <text evidence="1 5 6">Belongs to the universal ribosomal protein uS9 family.</text>
</comment>
<dbReference type="SUPFAM" id="SSF54211">
    <property type="entry name" value="Ribosomal protein S5 domain 2-like"/>
    <property type="match status" value="1"/>
</dbReference>
<dbReference type="FunFam" id="3.30.230.10:FF:000001">
    <property type="entry name" value="30S ribosomal protein S9"/>
    <property type="match status" value="1"/>
</dbReference>
<keyword evidence="3 5" id="KW-0687">Ribonucleoprotein</keyword>
<dbReference type="HAMAP" id="MF_00532_B">
    <property type="entry name" value="Ribosomal_uS9_B"/>
    <property type="match status" value="1"/>
</dbReference>
<sequence length="150" mass="16983">MEEKKAAIKRKKAGVETAAPGQEKYYGTGRRKEAVAKVWLRPGSGRILLNARPAVEYFCSRKALEFQVNRPLVTTQTLGRYDVEATIYGGGVPGQAWAVSMGIARALVQLNPDFKPLLKREGLLTRDPRMKERKKYGLKRARRAFQYSKR</sequence>
<dbReference type="Gene3D" id="3.30.230.10">
    <property type="match status" value="1"/>
</dbReference>
<name>A0A9D6UM98_UNCSA</name>
<dbReference type="GO" id="GO:0006412">
    <property type="term" value="P:translation"/>
    <property type="evidence" value="ECO:0007669"/>
    <property type="project" value="UniProtKB-UniRule"/>
</dbReference>
<evidence type="ECO:0000256" key="4">
    <source>
        <dbReference type="ARBA" id="ARBA00035259"/>
    </source>
</evidence>
<evidence type="ECO:0000256" key="5">
    <source>
        <dbReference type="HAMAP-Rule" id="MF_00532"/>
    </source>
</evidence>
<evidence type="ECO:0000313" key="8">
    <source>
        <dbReference type="Proteomes" id="UP000808761"/>
    </source>
</evidence>
<dbReference type="PROSITE" id="PS00360">
    <property type="entry name" value="RIBOSOMAL_S9"/>
    <property type="match status" value="1"/>
</dbReference>
<dbReference type="InterPro" id="IPR020574">
    <property type="entry name" value="Ribosomal_uS9_CS"/>
</dbReference>
<organism evidence="7 8">
    <name type="scientific">Candidatus Saganbacteria bacterium</name>
    <dbReference type="NCBI Taxonomy" id="2575572"/>
    <lineage>
        <taxon>Bacteria</taxon>
        <taxon>Bacillati</taxon>
        <taxon>Saganbacteria</taxon>
    </lineage>
</organism>
<dbReference type="InterPro" id="IPR014721">
    <property type="entry name" value="Ribsml_uS5_D2-typ_fold_subgr"/>
</dbReference>